<reference evidence="1 2" key="1">
    <citation type="submission" date="2019-06" db="EMBL/GenBank/DDBJ databases">
        <title>Genome sequence of Litorilinea aerophila BAA-2444.</title>
        <authorList>
            <person name="Maclea K.S."/>
            <person name="Maurais E.G."/>
            <person name="Iannazzi L.C."/>
        </authorList>
    </citation>
    <scope>NUCLEOTIDE SEQUENCE [LARGE SCALE GENOMIC DNA]</scope>
    <source>
        <strain evidence="1 2">ATCC BAA-2444</strain>
    </source>
</reference>
<dbReference type="InterPro" id="IPR017853">
    <property type="entry name" value="GH"/>
</dbReference>
<dbReference type="OrthoDB" id="136121at2"/>
<dbReference type="SUPFAM" id="SSF51445">
    <property type="entry name" value="(Trans)glycosidases"/>
    <property type="match status" value="1"/>
</dbReference>
<protein>
    <recommendedName>
        <fullName evidence="3">Glycoside hydrolase family 5 domain-containing protein</fullName>
    </recommendedName>
</protein>
<sequence>MTRILFLPLSLAIGVMLLGFQSQQASPSLPRYGLHTLVADERTLPLVRATGVDTVVQLFAWWEIESTRGQFIWQPADEAVAGAEYYGLNLVIRLDKHPAWANARPLEAGRPPVDLVQYDRWVRTVVGRYKGRVAAYIIWNEPNLADEWSGLPPDPAAYVELLQVGYRAVKETDPDALVVSAGLAPTNTRNETALDDRLFLEAMYAHGAADYFDVLGVHAYGFGYPPDDPRGAHDGLNLARIQDLREIMLRFGDGQKPAWITEMGWTVRGNEHSAWQEVTPREQADYLVGALERIRREWPWVGLVTVWNLGGESSPDWGGYSLLAEDGTPRPAYRALQGYMAAQGRSVGQPVPAGASPTLSPERYQVLAEDAIIHLGDNPLPAPWVPLHRARNPSPVWRGIVYLHDPGEGSWQLTLRIMQSNFGSNRVWVNGRPLPEAIPLEDFSKSWVSHTWSVPADWLRPGPNEIRVTITHAPPLIQAPGFGYDKIQIKDVVLWR</sequence>
<dbReference type="AlphaFoldDB" id="A0A540VB97"/>
<dbReference type="InterPro" id="IPR051923">
    <property type="entry name" value="Glycosyl_Hydrolase_39"/>
</dbReference>
<dbReference type="InParanoid" id="A0A540VB97"/>
<name>A0A540VB97_9CHLR</name>
<dbReference type="Gene3D" id="3.20.20.80">
    <property type="entry name" value="Glycosidases"/>
    <property type="match status" value="1"/>
</dbReference>
<proteinExistence type="predicted"/>
<dbReference type="Proteomes" id="UP000317371">
    <property type="component" value="Unassembled WGS sequence"/>
</dbReference>
<gene>
    <name evidence="1" type="ORF">FKZ61_18780</name>
</gene>
<dbReference type="EMBL" id="VIGC01000029">
    <property type="protein sequence ID" value="TQE94021.1"/>
    <property type="molecule type" value="Genomic_DNA"/>
</dbReference>
<comment type="caution">
    <text evidence="1">The sequence shown here is derived from an EMBL/GenBank/DDBJ whole genome shotgun (WGS) entry which is preliminary data.</text>
</comment>
<keyword evidence="2" id="KW-1185">Reference proteome</keyword>
<accession>A0A540VB97</accession>
<dbReference type="PANTHER" id="PTHR12631:SF10">
    <property type="entry name" value="BETA-XYLOSIDASE-LIKE PROTEIN-RELATED"/>
    <property type="match status" value="1"/>
</dbReference>
<evidence type="ECO:0000313" key="1">
    <source>
        <dbReference type="EMBL" id="TQE94021.1"/>
    </source>
</evidence>
<organism evidence="1 2">
    <name type="scientific">Litorilinea aerophila</name>
    <dbReference type="NCBI Taxonomy" id="1204385"/>
    <lineage>
        <taxon>Bacteria</taxon>
        <taxon>Bacillati</taxon>
        <taxon>Chloroflexota</taxon>
        <taxon>Caldilineae</taxon>
        <taxon>Caldilineales</taxon>
        <taxon>Caldilineaceae</taxon>
        <taxon>Litorilinea</taxon>
    </lineage>
</organism>
<evidence type="ECO:0008006" key="3">
    <source>
        <dbReference type="Google" id="ProtNLM"/>
    </source>
</evidence>
<dbReference type="RefSeq" id="WP_141611705.1">
    <property type="nucleotide sequence ID" value="NZ_VIGC02000029.1"/>
</dbReference>
<evidence type="ECO:0000313" key="2">
    <source>
        <dbReference type="Proteomes" id="UP000317371"/>
    </source>
</evidence>
<dbReference type="PANTHER" id="PTHR12631">
    <property type="entry name" value="ALPHA-L-IDURONIDASE"/>
    <property type="match status" value="1"/>
</dbReference>
<dbReference type="GO" id="GO:0004553">
    <property type="term" value="F:hydrolase activity, hydrolyzing O-glycosyl compounds"/>
    <property type="evidence" value="ECO:0007669"/>
    <property type="project" value="TreeGrafter"/>
</dbReference>